<reference evidence="1" key="1">
    <citation type="journal article" date="2014" name="Int. J. Syst. Evol. Microbiol.">
        <title>Complete genome sequence of Corynebacterium casei LMG S-19264T (=DSM 44701T), isolated from a smear-ripened cheese.</title>
        <authorList>
            <consortium name="US DOE Joint Genome Institute (JGI-PGF)"/>
            <person name="Walter F."/>
            <person name="Albersmeier A."/>
            <person name="Kalinowski J."/>
            <person name="Ruckert C."/>
        </authorList>
    </citation>
    <scope>NUCLEOTIDE SEQUENCE</scope>
    <source>
        <strain evidence="1">CGMCC 1.12153</strain>
    </source>
</reference>
<sequence>MKNKDIREAISKAGLRHWQVAEAYGIHEGNFSRLLRKELSPDQKEKVFLVIQKLK</sequence>
<dbReference type="AlphaFoldDB" id="A0A917B5V4"/>
<proteinExistence type="predicted"/>
<evidence type="ECO:0008006" key="3">
    <source>
        <dbReference type="Google" id="ProtNLM"/>
    </source>
</evidence>
<evidence type="ECO:0000313" key="2">
    <source>
        <dbReference type="Proteomes" id="UP000660110"/>
    </source>
</evidence>
<dbReference type="EMBL" id="BMEL01000003">
    <property type="protein sequence ID" value="GGF24271.1"/>
    <property type="molecule type" value="Genomic_DNA"/>
</dbReference>
<dbReference type="Proteomes" id="UP000660110">
    <property type="component" value="Unassembled WGS sequence"/>
</dbReference>
<organism evidence="1 2">
    <name type="scientific">Halobacillus andaensis</name>
    <dbReference type="NCBI Taxonomy" id="1176239"/>
    <lineage>
        <taxon>Bacteria</taxon>
        <taxon>Bacillati</taxon>
        <taxon>Bacillota</taxon>
        <taxon>Bacilli</taxon>
        <taxon>Bacillales</taxon>
        <taxon>Bacillaceae</taxon>
        <taxon>Halobacillus</taxon>
    </lineage>
</organism>
<accession>A0A917B5V4</accession>
<dbReference type="RefSeq" id="WP_188377757.1">
    <property type="nucleotide sequence ID" value="NZ_BMEL01000003.1"/>
</dbReference>
<protein>
    <recommendedName>
        <fullName evidence="3">XRE family transcriptional regulator</fullName>
    </recommendedName>
</protein>
<comment type="caution">
    <text evidence="1">The sequence shown here is derived from an EMBL/GenBank/DDBJ whole genome shotgun (WGS) entry which is preliminary data.</text>
</comment>
<gene>
    <name evidence="1" type="ORF">GCM10010954_23940</name>
</gene>
<name>A0A917B5V4_HALAA</name>
<evidence type="ECO:0000313" key="1">
    <source>
        <dbReference type="EMBL" id="GGF24271.1"/>
    </source>
</evidence>
<reference evidence="1" key="2">
    <citation type="submission" date="2020-09" db="EMBL/GenBank/DDBJ databases">
        <authorList>
            <person name="Sun Q."/>
            <person name="Zhou Y."/>
        </authorList>
    </citation>
    <scope>NUCLEOTIDE SEQUENCE</scope>
    <source>
        <strain evidence="1">CGMCC 1.12153</strain>
    </source>
</reference>
<keyword evidence="2" id="KW-1185">Reference proteome</keyword>